<evidence type="ECO:0000256" key="2">
    <source>
        <dbReference type="ARBA" id="ARBA00008335"/>
    </source>
</evidence>
<feature type="transmembrane region" description="Helical" evidence="7">
    <location>
        <begin position="359"/>
        <end position="378"/>
    </location>
</feature>
<feature type="domain" description="Major facilitator superfamily (MFS) profile" evidence="8">
    <location>
        <begin position="8"/>
        <end position="386"/>
    </location>
</feature>
<sequence length="386" mass="40677">MLYSQKRVFAGACLGILIFGMGITTLGSVKQDLMQRFSLSEIGAGTLFSILPLGILTGSLLFGPAADKYGFKYILSGCCLSMFLGFEGMAFASSWWLLRICVFLFGLGGGAMNGASSALVADLSGERKGANLSILGVFFGMGALGMPLVLAALVNRIAYDVIIAAVGALSLAVCLFYLCIRFPAAKLGAGFPIKQVVALIKDPVLLLIAFFLFCQSSLESLVNNWSTSYLIGAKGFADNQALFALSLSVAGMTVMRLLLGSLLKNRSGAALWKIAFILLLSGWALTVLPAGYLMNVLGLIFIGAGLAGGFPLMLGLVADRFSQLSATAFSVVLVVALAGNMLVNYLMGVVVQRSGIQNWSPAIIIEWVVMAMLCVAIVRKTGKQPA</sequence>
<dbReference type="InterPro" id="IPR011701">
    <property type="entry name" value="MFS"/>
</dbReference>
<dbReference type="InterPro" id="IPR051788">
    <property type="entry name" value="MFS_Transporter"/>
</dbReference>
<comment type="similarity">
    <text evidence="2">Belongs to the major facilitator superfamily.</text>
</comment>
<accession>A0A1H3VHH8</accession>
<dbReference type="PROSITE" id="PS50850">
    <property type="entry name" value="MFS"/>
    <property type="match status" value="1"/>
</dbReference>
<feature type="transmembrane region" description="Helical" evidence="7">
    <location>
        <begin position="96"/>
        <end position="120"/>
    </location>
</feature>
<dbReference type="PANTHER" id="PTHR23514:SF3">
    <property type="entry name" value="BYPASS OF STOP CODON PROTEIN 6"/>
    <property type="match status" value="1"/>
</dbReference>
<feature type="transmembrane region" description="Helical" evidence="7">
    <location>
        <begin position="43"/>
        <end position="63"/>
    </location>
</feature>
<evidence type="ECO:0000256" key="1">
    <source>
        <dbReference type="ARBA" id="ARBA00004127"/>
    </source>
</evidence>
<comment type="subcellular location">
    <subcellularLocation>
        <location evidence="1">Endomembrane system</location>
        <topology evidence="1">Multi-pass membrane protein</topology>
    </subcellularLocation>
</comment>
<evidence type="ECO:0000256" key="5">
    <source>
        <dbReference type="ARBA" id="ARBA00022989"/>
    </source>
</evidence>
<keyword evidence="10" id="KW-1185">Reference proteome</keyword>
<reference evidence="9 10" key="1">
    <citation type="submission" date="2016-10" db="EMBL/GenBank/DDBJ databases">
        <authorList>
            <person name="de Groot N.N."/>
        </authorList>
    </citation>
    <scope>NUCLEOTIDE SEQUENCE [LARGE SCALE GENOMIC DNA]</scope>
    <source>
        <strain evidence="9 10">Vu-144</strain>
    </source>
</reference>
<organism evidence="9 10">
    <name type="scientific">Arachidicoccus rhizosphaerae</name>
    <dbReference type="NCBI Taxonomy" id="551991"/>
    <lineage>
        <taxon>Bacteria</taxon>
        <taxon>Pseudomonadati</taxon>
        <taxon>Bacteroidota</taxon>
        <taxon>Chitinophagia</taxon>
        <taxon>Chitinophagales</taxon>
        <taxon>Chitinophagaceae</taxon>
        <taxon>Arachidicoccus</taxon>
    </lineage>
</organism>
<gene>
    <name evidence="9" type="ORF">SAMN05192529_101129</name>
</gene>
<evidence type="ECO:0000256" key="3">
    <source>
        <dbReference type="ARBA" id="ARBA00022448"/>
    </source>
</evidence>
<proteinExistence type="inferred from homology"/>
<keyword evidence="6 7" id="KW-0472">Membrane</keyword>
<dbReference type="OrthoDB" id="1415952at2"/>
<dbReference type="AlphaFoldDB" id="A0A1H3VHH8"/>
<evidence type="ECO:0000259" key="8">
    <source>
        <dbReference type="PROSITE" id="PS50850"/>
    </source>
</evidence>
<evidence type="ECO:0000256" key="4">
    <source>
        <dbReference type="ARBA" id="ARBA00022692"/>
    </source>
</evidence>
<evidence type="ECO:0000313" key="10">
    <source>
        <dbReference type="Proteomes" id="UP000199041"/>
    </source>
</evidence>
<name>A0A1H3VHH8_9BACT</name>
<dbReference type="PANTHER" id="PTHR23514">
    <property type="entry name" value="BYPASS OF STOP CODON PROTEIN 6"/>
    <property type="match status" value="1"/>
</dbReference>
<dbReference type="STRING" id="551991.SAMN05192529_101129"/>
<feature type="transmembrane region" description="Helical" evidence="7">
    <location>
        <begin position="271"/>
        <end position="290"/>
    </location>
</feature>
<keyword evidence="5 7" id="KW-1133">Transmembrane helix</keyword>
<dbReference type="InterPro" id="IPR020846">
    <property type="entry name" value="MFS_dom"/>
</dbReference>
<feature type="transmembrane region" description="Helical" evidence="7">
    <location>
        <begin position="204"/>
        <end position="222"/>
    </location>
</feature>
<feature type="transmembrane region" description="Helical" evidence="7">
    <location>
        <begin position="132"/>
        <end position="155"/>
    </location>
</feature>
<feature type="transmembrane region" description="Helical" evidence="7">
    <location>
        <begin position="296"/>
        <end position="317"/>
    </location>
</feature>
<dbReference type="EMBL" id="FNQY01000001">
    <property type="protein sequence ID" value="SDZ74190.1"/>
    <property type="molecule type" value="Genomic_DNA"/>
</dbReference>
<feature type="transmembrane region" description="Helical" evidence="7">
    <location>
        <begin position="324"/>
        <end position="347"/>
    </location>
</feature>
<dbReference type="InterPro" id="IPR036259">
    <property type="entry name" value="MFS_trans_sf"/>
</dbReference>
<dbReference type="RefSeq" id="WP_091392113.1">
    <property type="nucleotide sequence ID" value="NZ_FNQY01000001.1"/>
</dbReference>
<feature type="transmembrane region" description="Helical" evidence="7">
    <location>
        <begin position="242"/>
        <end position="259"/>
    </location>
</feature>
<dbReference type="Proteomes" id="UP000199041">
    <property type="component" value="Unassembled WGS sequence"/>
</dbReference>
<dbReference type="Pfam" id="PF07690">
    <property type="entry name" value="MFS_1"/>
    <property type="match status" value="1"/>
</dbReference>
<dbReference type="GO" id="GO:0012505">
    <property type="term" value="C:endomembrane system"/>
    <property type="evidence" value="ECO:0007669"/>
    <property type="project" value="UniProtKB-SubCell"/>
</dbReference>
<protein>
    <submittedName>
        <fullName evidence="9">Fucose permease</fullName>
    </submittedName>
</protein>
<keyword evidence="3" id="KW-0813">Transport</keyword>
<evidence type="ECO:0000256" key="6">
    <source>
        <dbReference type="ARBA" id="ARBA00023136"/>
    </source>
</evidence>
<keyword evidence="4 7" id="KW-0812">Transmembrane</keyword>
<feature type="transmembrane region" description="Helical" evidence="7">
    <location>
        <begin position="161"/>
        <end position="183"/>
    </location>
</feature>
<evidence type="ECO:0000256" key="7">
    <source>
        <dbReference type="SAM" id="Phobius"/>
    </source>
</evidence>
<dbReference type="Gene3D" id="1.20.1250.20">
    <property type="entry name" value="MFS general substrate transporter like domains"/>
    <property type="match status" value="2"/>
</dbReference>
<evidence type="ECO:0000313" key="9">
    <source>
        <dbReference type="EMBL" id="SDZ74190.1"/>
    </source>
</evidence>
<dbReference type="GO" id="GO:0016020">
    <property type="term" value="C:membrane"/>
    <property type="evidence" value="ECO:0007669"/>
    <property type="project" value="TreeGrafter"/>
</dbReference>
<feature type="transmembrane region" description="Helical" evidence="7">
    <location>
        <begin position="70"/>
        <end position="90"/>
    </location>
</feature>
<dbReference type="GO" id="GO:0022857">
    <property type="term" value="F:transmembrane transporter activity"/>
    <property type="evidence" value="ECO:0007669"/>
    <property type="project" value="InterPro"/>
</dbReference>
<dbReference type="SUPFAM" id="SSF103473">
    <property type="entry name" value="MFS general substrate transporter"/>
    <property type="match status" value="1"/>
</dbReference>